<keyword evidence="9" id="KW-0732">Signal</keyword>
<dbReference type="PANTHER" id="PTHR33968:SF1">
    <property type="entry name" value="PROTEIN PET100 HOMOLOG, MITOCHONDRIAL"/>
    <property type="match status" value="1"/>
</dbReference>
<dbReference type="OrthoDB" id="18175at2759"/>
<keyword evidence="6" id="KW-0496">Mitochondrion</keyword>
<dbReference type="AlphaFoldDB" id="A0A8H5G4I0"/>
<keyword evidence="3" id="KW-0812">Transmembrane</keyword>
<dbReference type="InterPro" id="IPR018625">
    <property type="entry name" value="Pet100"/>
</dbReference>
<evidence type="ECO:0000313" key="10">
    <source>
        <dbReference type="EMBL" id="KAF5358198.1"/>
    </source>
</evidence>
<dbReference type="GO" id="GO:0051082">
    <property type="term" value="F:unfolded protein binding"/>
    <property type="evidence" value="ECO:0007669"/>
    <property type="project" value="TreeGrafter"/>
</dbReference>
<proteinExistence type="inferred from homology"/>
<keyword evidence="7" id="KW-0472">Membrane</keyword>
<organism evidence="10 11">
    <name type="scientific">Leucocoprinus leucothites</name>
    <dbReference type="NCBI Taxonomy" id="201217"/>
    <lineage>
        <taxon>Eukaryota</taxon>
        <taxon>Fungi</taxon>
        <taxon>Dikarya</taxon>
        <taxon>Basidiomycota</taxon>
        <taxon>Agaricomycotina</taxon>
        <taxon>Agaricomycetes</taxon>
        <taxon>Agaricomycetidae</taxon>
        <taxon>Agaricales</taxon>
        <taxon>Agaricineae</taxon>
        <taxon>Agaricaceae</taxon>
        <taxon>Leucocoprinus</taxon>
    </lineage>
</organism>
<evidence type="ECO:0000256" key="6">
    <source>
        <dbReference type="ARBA" id="ARBA00023128"/>
    </source>
</evidence>
<comment type="similarity">
    <text evidence="8">Belongs to the PET100 family.</text>
</comment>
<dbReference type="EMBL" id="JAACJO010000005">
    <property type="protein sequence ID" value="KAF5358198.1"/>
    <property type="molecule type" value="Genomic_DNA"/>
</dbReference>
<comment type="caution">
    <text evidence="10">The sequence shown here is derived from an EMBL/GenBank/DDBJ whole genome shotgun (WGS) entry which is preliminary data.</text>
</comment>
<evidence type="ECO:0000256" key="7">
    <source>
        <dbReference type="ARBA" id="ARBA00023136"/>
    </source>
</evidence>
<evidence type="ECO:0000256" key="9">
    <source>
        <dbReference type="SAM" id="SignalP"/>
    </source>
</evidence>
<evidence type="ECO:0000256" key="8">
    <source>
        <dbReference type="ARBA" id="ARBA00038077"/>
    </source>
</evidence>
<name>A0A8H5G4I0_9AGAR</name>
<dbReference type="Pfam" id="PF09803">
    <property type="entry name" value="Pet100"/>
    <property type="match status" value="1"/>
</dbReference>
<protein>
    <submittedName>
        <fullName evidence="10">Uncharacterized protein</fullName>
    </submittedName>
</protein>
<evidence type="ECO:0000256" key="2">
    <source>
        <dbReference type="ARBA" id="ARBA00004325"/>
    </source>
</evidence>
<evidence type="ECO:0000256" key="1">
    <source>
        <dbReference type="ARBA" id="ARBA00004167"/>
    </source>
</evidence>
<dbReference type="PANTHER" id="PTHR33968">
    <property type="entry name" value="PROTEIN PET100 HOMOLOG, MITOCHONDRIAL"/>
    <property type="match status" value="1"/>
</dbReference>
<evidence type="ECO:0000313" key="11">
    <source>
        <dbReference type="Proteomes" id="UP000559027"/>
    </source>
</evidence>
<dbReference type="Proteomes" id="UP000559027">
    <property type="component" value="Unassembled WGS sequence"/>
</dbReference>
<dbReference type="GO" id="GO:0005743">
    <property type="term" value="C:mitochondrial inner membrane"/>
    <property type="evidence" value="ECO:0007669"/>
    <property type="project" value="TreeGrafter"/>
</dbReference>
<keyword evidence="5" id="KW-1133">Transmembrane helix</keyword>
<keyword evidence="11" id="KW-1185">Reference proteome</keyword>
<comment type="subcellular location">
    <subcellularLocation>
        <location evidence="1">Membrane</location>
        <topology evidence="1">Single-pass membrane protein</topology>
    </subcellularLocation>
    <subcellularLocation>
        <location evidence="2">Mitochondrion membrane</location>
    </subcellularLocation>
</comment>
<keyword evidence="4" id="KW-0809">Transit peptide</keyword>
<sequence>MGGPNLEVFKFSLYLFVPIAALVHFGDPEWYRKHVVPYRDRLFPGPERTSQNIPKETAAIREELARIKAERLARRVAQEPENQSQNKS</sequence>
<accession>A0A8H5G4I0</accession>
<evidence type="ECO:0000256" key="3">
    <source>
        <dbReference type="ARBA" id="ARBA00022692"/>
    </source>
</evidence>
<reference evidence="10 11" key="1">
    <citation type="journal article" date="2020" name="ISME J.">
        <title>Uncovering the hidden diversity of litter-decomposition mechanisms in mushroom-forming fungi.</title>
        <authorList>
            <person name="Floudas D."/>
            <person name="Bentzer J."/>
            <person name="Ahren D."/>
            <person name="Johansson T."/>
            <person name="Persson P."/>
            <person name="Tunlid A."/>
        </authorList>
    </citation>
    <scope>NUCLEOTIDE SEQUENCE [LARGE SCALE GENOMIC DNA]</scope>
    <source>
        <strain evidence="10 11">CBS 146.42</strain>
    </source>
</reference>
<feature type="chain" id="PRO_5034068482" evidence="9">
    <location>
        <begin position="22"/>
        <end position="88"/>
    </location>
</feature>
<gene>
    <name evidence="10" type="ORF">D9756_001876</name>
</gene>
<evidence type="ECO:0000256" key="5">
    <source>
        <dbReference type="ARBA" id="ARBA00022989"/>
    </source>
</evidence>
<dbReference type="GO" id="GO:0033617">
    <property type="term" value="P:mitochondrial respiratory chain complex IV assembly"/>
    <property type="evidence" value="ECO:0007669"/>
    <property type="project" value="InterPro"/>
</dbReference>
<evidence type="ECO:0000256" key="4">
    <source>
        <dbReference type="ARBA" id="ARBA00022946"/>
    </source>
</evidence>
<feature type="signal peptide" evidence="9">
    <location>
        <begin position="1"/>
        <end position="21"/>
    </location>
</feature>